<protein>
    <recommendedName>
        <fullName evidence="4">CCHC-type domain-containing protein</fullName>
    </recommendedName>
</protein>
<dbReference type="STRING" id="22663.A0A2I0JYB4"/>
<evidence type="ECO:0000313" key="3">
    <source>
        <dbReference type="Proteomes" id="UP000233551"/>
    </source>
</evidence>
<dbReference type="Proteomes" id="UP000233551">
    <property type="component" value="Unassembled WGS sequence"/>
</dbReference>
<evidence type="ECO:0008006" key="4">
    <source>
        <dbReference type="Google" id="ProtNLM"/>
    </source>
</evidence>
<dbReference type="AlphaFoldDB" id="A0A2I0JYB4"/>
<comment type="caution">
    <text evidence="2">The sequence shown here is derived from an EMBL/GenBank/DDBJ whole genome shotgun (WGS) entry which is preliminary data.</text>
</comment>
<feature type="compositionally biased region" description="Gly residues" evidence="1">
    <location>
        <begin position="95"/>
        <end position="114"/>
    </location>
</feature>
<feature type="region of interest" description="Disordered" evidence="1">
    <location>
        <begin position="84"/>
        <end position="120"/>
    </location>
</feature>
<reference evidence="2 3" key="1">
    <citation type="submission" date="2017-11" db="EMBL/GenBank/DDBJ databases">
        <title>De-novo sequencing of pomegranate (Punica granatum L.) genome.</title>
        <authorList>
            <person name="Akparov Z."/>
            <person name="Amiraslanov A."/>
            <person name="Hajiyeva S."/>
            <person name="Abbasov M."/>
            <person name="Kaur K."/>
            <person name="Hamwieh A."/>
            <person name="Solovyev V."/>
            <person name="Salamov A."/>
            <person name="Braich B."/>
            <person name="Kosarev P."/>
            <person name="Mahmoud A."/>
            <person name="Hajiyev E."/>
            <person name="Babayeva S."/>
            <person name="Izzatullayeva V."/>
            <person name="Mammadov A."/>
            <person name="Mammadov A."/>
            <person name="Sharifova S."/>
            <person name="Ojaghi J."/>
            <person name="Eynullazada K."/>
            <person name="Bayramov B."/>
            <person name="Abdulazimova A."/>
            <person name="Shahmuradov I."/>
        </authorList>
    </citation>
    <scope>NUCLEOTIDE SEQUENCE [LARGE SCALE GENOMIC DNA]</scope>
    <source>
        <strain evidence="3">cv. AG2017</strain>
        <tissue evidence="2">Leaf</tissue>
    </source>
</reference>
<organism evidence="2 3">
    <name type="scientific">Punica granatum</name>
    <name type="common">Pomegranate</name>
    <dbReference type="NCBI Taxonomy" id="22663"/>
    <lineage>
        <taxon>Eukaryota</taxon>
        <taxon>Viridiplantae</taxon>
        <taxon>Streptophyta</taxon>
        <taxon>Embryophyta</taxon>
        <taxon>Tracheophyta</taxon>
        <taxon>Spermatophyta</taxon>
        <taxon>Magnoliopsida</taxon>
        <taxon>eudicotyledons</taxon>
        <taxon>Gunneridae</taxon>
        <taxon>Pentapetalae</taxon>
        <taxon>rosids</taxon>
        <taxon>malvids</taxon>
        <taxon>Myrtales</taxon>
        <taxon>Lythraceae</taxon>
        <taxon>Punica</taxon>
    </lineage>
</organism>
<evidence type="ECO:0000313" key="2">
    <source>
        <dbReference type="EMBL" id="PKI61252.1"/>
    </source>
</evidence>
<accession>A0A2I0JYB4</accession>
<keyword evidence="3" id="KW-1185">Reference proteome</keyword>
<proteinExistence type="predicted"/>
<gene>
    <name evidence="2" type="ORF">CRG98_018351</name>
</gene>
<dbReference type="EMBL" id="PGOL01001059">
    <property type="protein sequence ID" value="PKI61252.1"/>
    <property type="molecule type" value="Genomic_DNA"/>
</dbReference>
<name>A0A2I0JYB4_PUNGR</name>
<evidence type="ECO:0000256" key="1">
    <source>
        <dbReference type="SAM" id="MobiDB-lite"/>
    </source>
</evidence>
<sequence length="247" mass="27551">MEQIVNQRMDHMMEQLTQRMVALMGNQNQGNPNPNPEQEESGEDLKPEEFLDWLAIVEEIFEFKGVPEDKRVPLVAIRLRDRGMGVAGSSNGASRSGGGGGGGSSEVNRPGGGANINTANTNQSIRLTGSGMKYFGCGKVGHRQSECRKTAGKKTFFVDTEEGEEEDVEETEDPVFDSEEVVDEEVVIGDTRTALVIRHSCLTLKVADDNWLRHNIFQSTCTVREKRQCRNWASRRRNIINLINWHG</sequence>
<feature type="region of interest" description="Disordered" evidence="1">
    <location>
        <begin position="25"/>
        <end position="44"/>
    </location>
</feature>